<comment type="similarity">
    <text evidence="1 6 7">Belongs to the ArsC family.</text>
</comment>
<dbReference type="RefSeq" id="WP_135206630.1">
    <property type="nucleotide sequence ID" value="NZ_SPVF01000106.1"/>
</dbReference>
<protein>
    <recommendedName>
        <fullName evidence="5 7">Arsenate reductase</fullName>
        <ecNumber evidence="4 7">1.20.4.1</ecNumber>
    </recommendedName>
</protein>
<dbReference type="InterPro" id="IPR036249">
    <property type="entry name" value="Thioredoxin-like_sf"/>
</dbReference>
<dbReference type="OrthoDB" id="9790554at2"/>
<reference evidence="8 9" key="1">
    <citation type="submission" date="2019-03" db="EMBL/GenBank/DDBJ databases">
        <title>Draft Genome Sequence of Massilia arenosa sp. nov., a Novel Massilia Species Isolated from a Sandy-loam Maize Soil.</title>
        <authorList>
            <person name="Raths R."/>
            <person name="Peta V."/>
            <person name="Bucking H."/>
        </authorList>
    </citation>
    <scope>NUCLEOTIDE SEQUENCE [LARGE SCALE GENOMIC DNA]</scope>
    <source>
        <strain evidence="8 9">MC02</strain>
    </source>
</reference>
<evidence type="ECO:0000256" key="4">
    <source>
        <dbReference type="ARBA" id="ARBA00038969"/>
    </source>
</evidence>
<dbReference type="AlphaFoldDB" id="A0A4Y9SJ85"/>
<dbReference type="PANTHER" id="PTHR30041">
    <property type="entry name" value="ARSENATE REDUCTASE"/>
    <property type="match status" value="1"/>
</dbReference>
<comment type="caution">
    <text evidence="8">The sequence shown here is derived from an EMBL/GenBank/DDBJ whole genome shotgun (WGS) entry which is preliminary data.</text>
</comment>
<dbReference type="EC" id="1.20.4.1" evidence="4 7"/>
<sequence>MTTTIYHNPRCSNSRETLQLIRATGIEPSVIEYLDHPPTRDQLRAMIASAGLTVREAMRTKEPEYLQLGLDNATDEQLLDAMIAHPILMNRPFVVTEKGARLCRPPGLVREILP</sequence>
<evidence type="ECO:0000256" key="6">
    <source>
        <dbReference type="PROSITE-ProRule" id="PRU01282"/>
    </source>
</evidence>
<dbReference type="SUPFAM" id="SSF52833">
    <property type="entry name" value="Thioredoxin-like"/>
    <property type="match status" value="1"/>
</dbReference>
<dbReference type="CDD" id="cd03034">
    <property type="entry name" value="ArsC_ArsC"/>
    <property type="match status" value="1"/>
</dbReference>
<dbReference type="Gene3D" id="3.40.30.10">
    <property type="entry name" value="Glutaredoxin"/>
    <property type="match status" value="1"/>
</dbReference>
<dbReference type="GO" id="GO:0046685">
    <property type="term" value="P:response to arsenic-containing substance"/>
    <property type="evidence" value="ECO:0007669"/>
    <property type="project" value="UniProtKB-KW"/>
</dbReference>
<dbReference type="InterPro" id="IPR006660">
    <property type="entry name" value="Arsenate_reductase-like"/>
</dbReference>
<evidence type="ECO:0000313" key="8">
    <source>
        <dbReference type="EMBL" id="TFW22405.1"/>
    </source>
</evidence>
<dbReference type="EMBL" id="SPVF01000106">
    <property type="protein sequence ID" value="TFW22405.1"/>
    <property type="molecule type" value="Genomic_DNA"/>
</dbReference>
<dbReference type="Pfam" id="PF03960">
    <property type="entry name" value="ArsC"/>
    <property type="match status" value="1"/>
</dbReference>
<keyword evidence="2" id="KW-0059">Arsenical resistance</keyword>
<dbReference type="GO" id="GO:0008794">
    <property type="term" value="F:arsenate reductase (glutaredoxin) activity"/>
    <property type="evidence" value="ECO:0007669"/>
    <property type="project" value="UniProtKB-UniRule"/>
</dbReference>
<dbReference type="PROSITE" id="PS51353">
    <property type="entry name" value="ARSC"/>
    <property type="match status" value="1"/>
</dbReference>
<dbReference type="NCBIfam" id="TIGR00014">
    <property type="entry name" value="arsC"/>
    <property type="match status" value="1"/>
</dbReference>
<dbReference type="PANTHER" id="PTHR30041:SF5">
    <property type="entry name" value="ARSENATE REDUCTASE-RELATED"/>
    <property type="match status" value="1"/>
</dbReference>
<organism evidence="8 9">
    <name type="scientific">Zemynaea arenosa</name>
    <dbReference type="NCBI Taxonomy" id="2561931"/>
    <lineage>
        <taxon>Bacteria</taxon>
        <taxon>Pseudomonadati</taxon>
        <taxon>Pseudomonadota</taxon>
        <taxon>Betaproteobacteria</taxon>
        <taxon>Burkholderiales</taxon>
        <taxon>Oxalobacteraceae</taxon>
        <taxon>Telluria group</taxon>
        <taxon>Zemynaea</taxon>
    </lineage>
</organism>
<name>A0A4Y9SJ85_9BURK</name>
<evidence type="ECO:0000256" key="5">
    <source>
        <dbReference type="ARBA" id="ARBA00039879"/>
    </source>
</evidence>
<dbReference type="Proteomes" id="UP000298438">
    <property type="component" value="Unassembled WGS sequence"/>
</dbReference>
<comment type="catalytic activity">
    <reaction evidence="7">
        <text>[glutaredoxin]-dithiol + arsenate + glutathione + H(+) = glutathionyl-S-S-[glutaredoxin] + arsenite + H2O</text>
        <dbReference type="Rhea" id="RHEA:22016"/>
        <dbReference type="Rhea" id="RHEA-COMP:10729"/>
        <dbReference type="Rhea" id="RHEA-COMP:17668"/>
        <dbReference type="ChEBI" id="CHEBI:15377"/>
        <dbReference type="ChEBI" id="CHEBI:15378"/>
        <dbReference type="ChEBI" id="CHEBI:29242"/>
        <dbReference type="ChEBI" id="CHEBI:29950"/>
        <dbReference type="ChEBI" id="CHEBI:48597"/>
        <dbReference type="ChEBI" id="CHEBI:57925"/>
        <dbReference type="ChEBI" id="CHEBI:146199"/>
        <dbReference type="EC" id="1.20.4.1"/>
    </reaction>
</comment>
<evidence type="ECO:0000313" key="9">
    <source>
        <dbReference type="Proteomes" id="UP000298438"/>
    </source>
</evidence>
<dbReference type="InterPro" id="IPR006659">
    <property type="entry name" value="Arsenate_reductase"/>
</dbReference>
<gene>
    <name evidence="8" type="primary">arsC</name>
    <name evidence="8" type="ORF">E4L96_07685</name>
</gene>
<keyword evidence="9" id="KW-1185">Reference proteome</keyword>
<keyword evidence="3 7" id="KW-0560">Oxidoreductase</keyword>
<evidence type="ECO:0000256" key="1">
    <source>
        <dbReference type="ARBA" id="ARBA00007198"/>
    </source>
</evidence>
<evidence type="ECO:0000256" key="7">
    <source>
        <dbReference type="RuleBase" id="RU362029"/>
    </source>
</evidence>
<evidence type="ECO:0000256" key="2">
    <source>
        <dbReference type="ARBA" id="ARBA00022849"/>
    </source>
</evidence>
<accession>A0A4Y9SJ85</accession>
<proteinExistence type="inferred from homology"/>
<evidence type="ECO:0000256" key="3">
    <source>
        <dbReference type="ARBA" id="ARBA00023002"/>
    </source>
</evidence>